<dbReference type="Pfam" id="PF00775">
    <property type="entry name" value="Dioxygenase_C"/>
    <property type="match status" value="1"/>
</dbReference>
<dbReference type="SUPFAM" id="SSF49482">
    <property type="entry name" value="Aromatic compound dioxygenase"/>
    <property type="match status" value="1"/>
</dbReference>
<keyword evidence="5" id="KW-0560">Oxidoreductase</keyword>
<dbReference type="RefSeq" id="WP_166403755.1">
    <property type="nucleotide sequence ID" value="NZ_JAANHS010000010.1"/>
</dbReference>
<accession>A0ABX0G9W0</accession>
<comment type="similarity">
    <text evidence="2">Belongs to the intradiol ring-cleavage dioxygenase family.</text>
</comment>
<dbReference type="InterPro" id="IPR000627">
    <property type="entry name" value="Intradiol_dOase_C"/>
</dbReference>
<dbReference type="PANTHER" id="PTHR33711">
    <property type="entry name" value="DIOXYGENASE, PUTATIVE (AFU_ORTHOLOGUE AFUA_2G02910)-RELATED"/>
    <property type="match status" value="1"/>
</dbReference>
<evidence type="ECO:0000313" key="8">
    <source>
        <dbReference type="EMBL" id="NHB77734.1"/>
    </source>
</evidence>
<dbReference type="InterPro" id="IPR050770">
    <property type="entry name" value="Intradiol_RC_Dioxygenase"/>
</dbReference>
<dbReference type="PANTHER" id="PTHR33711:SF7">
    <property type="entry name" value="INTRADIOL RING-CLEAVAGE DIOXYGENASES DOMAIN-CONTAINING PROTEIN-RELATED"/>
    <property type="match status" value="1"/>
</dbReference>
<evidence type="ECO:0000256" key="1">
    <source>
        <dbReference type="ARBA" id="ARBA00001965"/>
    </source>
</evidence>
<keyword evidence="6" id="KW-0408">Iron</keyword>
<name>A0ABX0G9W0_9RHOB</name>
<dbReference type="EMBL" id="JAANHS010000010">
    <property type="protein sequence ID" value="NHB77734.1"/>
    <property type="molecule type" value="Genomic_DNA"/>
</dbReference>
<comment type="cofactor">
    <cofactor evidence="1">
        <name>Fe(3+)</name>
        <dbReference type="ChEBI" id="CHEBI:29034"/>
    </cofactor>
</comment>
<feature type="domain" description="Intradiol ring-cleavage dioxygenases" evidence="7">
    <location>
        <begin position="117"/>
        <end position="145"/>
    </location>
</feature>
<dbReference type="PROSITE" id="PS00083">
    <property type="entry name" value="INTRADIOL_DIOXYGENAS"/>
    <property type="match status" value="1"/>
</dbReference>
<keyword evidence="9" id="KW-1185">Reference proteome</keyword>
<dbReference type="InterPro" id="IPR007535">
    <property type="entry name" value="Catechol_dOase_N"/>
</dbReference>
<proteinExistence type="inferred from homology"/>
<gene>
    <name evidence="8" type="ORF">G8O29_13495</name>
</gene>
<keyword evidence="3" id="KW-0479">Metal-binding</keyword>
<comment type="caution">
    <text evidence="8">The sequence shown here is derived from an EMBL/GenBank/DDBJ whole genome shotgun (WGS) entry which is preliminary data.</text>
</comment>
<evidence type="ECO:0000256" key="2">
    <source>
        <dbReference type="ARBA" id="ARBA00007825"/>
    </source>
</evidence>
<reference evidence="8 9" key="1">
    <citation type="journal article" date="2022" name="Microorganisms">
        <title>Genome Sequence and Characterization of a Xanthorhodopsin-Containing, Aerobic Anoxygenic Phototrophic Rhodobacter Species, Isolated from Mesophilic Conditions at Yellowstone National Park.</title>
        <authorList>
            <person name="Kyndt J.A."/>
            <person name="Robertson S."/>
            <person name="Shoffstall I.B."/>
            <person name="Ramaley R.F."/>
            <person name="Meyer T.E."/>
        </authorList>
    </citation>
    <scope>NUCLEOTIDE SEQUENCE [LARGE SCALE GENOMIC DNA]</scope>
    <source>
        <strain evidence="8 9">M37P</strain>
    </source>
</reference>
<dbReference type="Pfam" id="PF04444">
    <property type="entry name" value="Dioxygenase_N"/>
    <property type="match status" value="1"/>
</dbReference>
<sequence>MRRRLDAAAPGRLTDAVRLITRHAFEVVADLRPTPQELEALLQFLTDVGYATDARRQEWVLLADVLGMTDSVTSTHLPDRPGITPATLPGPFYRPDAPLVPLGADLCRDGCGRPLEVAGTLCGPAGQPVPGALVEVWHANAVGRYENQDPDSQPEFNLRGRFHADRQGRFHFRTIRPAGYALPDDGPVGALARQLGLSLQRPAHIHFAVTAPGYRRLVTAVFDGSDPAIERDALFAVRPGMIGTIRPQGGGFALEVALVLDPEPPFPEPETSEG</sequence>
<evidence type="ECO:0000256" key="3">
    <source>
        <dbReference type="ARBA" id="ARBA00022723"/>
    </source>
</evidence>
<organism evidence="8 9">
    <name type="scientific">Rhodobacter calidifons</name>
    <dbReference type="NCBI Taxonomy" id="2715277"/>
    <lineage>
        <taxon>Bacteria</taxon>
        <taxon>Pseudomonadati</taxon>
        <taxon>Pseudomonadota</taxon>
        <taxon>Alphaproteobacteria</taxon>
        <taxon>Rhodobacterales</taxon>
        <taxon>Rhodobacter group</taxon>
        <taxon>Rhodobacter</taxon>
    </lineage>
</organism>
<protein>
    <submittedName>
        <fullName evidence="8">6-chlorohydroxyquinol-1,2-dioxygenase</fullName>
    </submittedName>
</protein>
<evidence type="ECO:0000256" key="6">
    <source>
        <dbReference type="ARBA" id="ARBA00023004"/>
    </source>
</evidence>
<evidence type="ECO:0000313" key="9">
    <source>
        <dbReference type="Proteomes" id="UP001515660"/>
    </source>
</evidence>
<dbReference type="Proteomes" id="UP001515660">
    <property type="component" value="Unassembled WGS sequence"/>
</dbReference>
<evidence type="ECO:0000259" key="7">
    <source>
        <dbReference type="PROSITE" id="PS00083"/>
    </source>
</evidence>
<keyword evidence="4" id="KW-0223">Dioxygenase</keyword>
<evidence type="ECO:0000256" key="5">
    <source>
        <dbReference type="ARBA" id="ARBA00023002"/>
    </source>
</evidence>
<dbReference type="InterPro" id="IPR015889">
    <property type="entry name" value="Intradiol_dOase_core"/>
</dbReference>
<evidence type="ECO:0000256" key="4">
    <source>
        <dbReference type="ARBA" id="ARBA00022964"/>
    </source>
</evidence>
<dbReference type="Gene3D" id="2.60.130.10">
    <property type="entry name" value="Aromatic compound dioxygenase"/>
    <property type="match status" value="1"/>
</dbReference>